<sequence>MDNGLIKMESDSNYGGSSSGRIQNLVEDLGDESFETRNEALMTLKAMLPHSEVSISNNLVEIIAEHGDDEAGSSTSFVNKGAIELFQSMSELGLEPLVNDLLRNGDEYARRVATDALGRTGRMAVLPYLIESMNDDDMYVRWQAAKGLGRFAGSSDARDALVGSMDDSKPYVRKRVARSLEVFGGAGPVDEKVEGPMEKDGKGDIDGDGIPDSKDKKPRKAKKKKGKSKEDDLARIAEKKESIDFKTLGTASENDKDDLKNIKGIGPFLEQKLNALGIYTYKQISNMTPELEDQVNEAIEFFPGRIKRDNWVKQAKDLK</sequence>
<feature type="region of interest" description="Disordered" evidence="1">
    <location>
        <begin position="187"/>
        <end position="233"/>
    </location>
</feature>
<organism evidence="2 3">
    <name type="scientific">Marine Group III euryarchaeote CG-Epi1</name>
    <dbReference type="NCBI Taxonomy" id="1888995"/>
    <lineage>
        <taxon>Archaea</taxon>
        <taxon>Methanobacteriati</taxon>
        <taxon>Thermoplasmatota</taxon>
        <taxon>Thermoplasmata</taxon>
        <taxon>Candidatus Thermoprofundales</taxon>
    </lineage>
</organism>
<dbReference type="SUPFAM" id="SSF48371">
    <property type="entry name" value="ARM repeat"/>
    <property type="match status" value="1"/>
</dbReference>
<dbReference type="Pfam" id="PF13646">
    <property type="entry name" value="HEAT_2"/>
    <property type="match status" value="1"/>
</dbReference>
<name>A0A1J5TS18_9ARCH</name>
<evidence type="ECO:0000313" key="3">
    <source>
        <dbReference type="Proteomes" id="UP000183080"/>
    </source>
</evidence>
<dbReference type="Gene3D" id="1.25.10.10">
    <property type="entry name" value="Leucine-rich Repeat Variant"/>
    <property type="match status" value="1"/>
</dbReference>
<gene>
    <name evidence="2" type="ORF">BD935_02875</name>
</gene>
<dbReference type="InterPro" id="IPR021133">
    <property type="entry name" value="HEAT_type_2"/>
</dbReference>
<dbReference type="PROSITE" id="PS50077">
    <property type="entry name" value="HEAT_REPEAT"/>
    <property type="match status" value="1"/>
</dbReference>
<dbReference type="InterPro" id="IPR004155">
    <property type="entry name" value="PBS_lyase_HEAT"/>
</dbReference>
<dbReference type="Proteomes" id="UP000183080">
    <property type="component" value="Unassembled WGS sequence"/>
</dbReference>
<protein>
    <submittedName>
        <fullName evidence="2">Uncharacterized protein</fullName>
    </submittedName>
</protein>
<evidence type="ECO:0000313" key="2">
    <source>
        <dbReference type="EMBL" id="OIR16508.1"/>
    </source>
</evidence>
<feature type="compositionally biased region" description="Basic and acidic residues" evidence="1">
    <location>
        <begin position="189"/>
        <end position="215"/>
    </location>
</feature>
<dbReference type="InterPro" id="IPR011989">
    <property type="entry name" value="ARM-like"/>
</dbReference>
<dbReference type="Gene3D" id="1.10.150.20">
    <property type="entry name" value="5' to 3' exonuclease, C-terminal subdomain"/>
    <property type="match status" value="1"/>
</dbReference>
<dbReference type="AlphaFoldDB" id="A0A1J5TS18"/>
<evidence type="ECO:0000256" key="1">
    <source>
        <dbReference type="SAM" id="MobiDB-lite"/>
    </source>
</evidence>
<feature type="compositionally biased region" description="Basic residues" evidence="1">
    <location>
        <begin position="216"/>
        <end position="227"/>
    </location>
</feature>
<dbReference type="EMBL" id="MIZA01000024">
    <property type="protein sequence ID" value="OIR16508.1"/>
    <property type="molecule type" value="Genomic_DNA"/>
</dbReference>
<dbReference type="SMART" id="SM00567">
    <property type="entry name" value="EZ_HEAT"/>
    <property type="match status" value="2"/>
</dbReference>
<dbReference type="InterPro" id="IPR016024">
    <property type="entry name" value="ARM-type_fold"/>
</dbReference>
<accession>A0A1J5TS18</accession>
<proteinExistence type="predicted"/>
<reference evidence="2 3" key="1">
    <citation type="submission" date="2016-08" db="EMBL/GenBank/DDBJ databases">
        <title>New Insights into Marine Group III Euryarchaeota, from dark to light.</title>
        <authorList>
            <person name="Haro-Moreno J.M."/>
            <person name="Rodriguez-Valera F."/>
            <person name="Lopez-Garcia P."/>
            <person name="Moreira D."/>
            <person name="Martin-Cuadrado A.B."/>
        </authorList>
    </citation>
    <scope>NUCLEOTIDE SEQUENCE [LARGE SCALE GENOMIC DNA]</scope>
    <source>
        <strain evidence="2">CG-Epi1</strain>
    </source>
</reference>
<comment type="caution">
    <text evidence="2">The sequence shown here is derived from an EMBL/GenBank/DDBJ whole genome shotgun (WGS) entry which is preliminary data.</text>
</comment>
<dbReference type="STRING" id="1888995.BD935_02875"/>